<proteinExistence type="predicted"/>
<gene>
    <name evidence="2" type="ORF">EHS89_20050</name>
</gene>
<keyword evidence="1" id="KW-0472">Membrane</keyword>
<keyword evidence="3" id="KW-1185">Reference proteome</keyword>
<dbReference type="OrthoDB" id="6119223at2"/>
<evidence type="ECO:0000256" key="1">
    <source>
        <dbReference type="SAM" id="Phobius"/>
    </source>
</evidence>
<dbReference type="RefSeq" id="WP_124927958.1">
    <property type="nucleotide sequence ID" value="NZ_BMOH01000001.1"/>
</dbReference>
<name>A0A3P1SIQ0_9GAMM</name>
<dbReference type="Proteomes" id="UP000267535">
    <property type="component" value="Unassembled WGS sequence"/>
</dbReference>
<evidence type="ECO:0008006" key="4">
    <source>
        <dbReference type="Google" id="ProtNLM"/>
    </source>
</evidence>
<reference evidence="2 3" key="1">
    <citation type="submission" date="2018-11" db="EMBL/GenBank/DDBJ databases">
        <title>The draft genome sequence of Amphritea balenae JAMM 1525T.</title>
        <authorList>
            <person name="Fang Z."/>
            <person name="Zhang Y."/>
            <person name="Han X."/>
        </authorList>
    </citation>
    <scope>NUCLEOTIDE SEQUENCE [LARGE SCALE GENOMIC DNA]</scope>
    <source>
        <strain evidence="2 3">JAMM 1525</strain>
    </source>
</reference>
<dbReference type="AlphaFoldDB" id="A0A3P1SIQ0"/>
<evidence type="ECO:0000313" key="3">
    <source>
        <dbReference type="Proteomes" id="UP000267535"/>
    </source>
</evidence>
<accession>A0A3P1SIQ0</accession>
<sequence length="125" mass="14236">MITKILLTLIVIAAAFIYLKRRKGVANKPVRQVPAPTTTSEADLPIKMIAIILLVASFIATAGFVSYRWYDGQRLLEVKVVEPNRSELVYRVYKADLQERSFTTTDGQIIRISAQERLEIKRLEN</sequence>
<protein>
    <recommendedName>
        <fullName evidence="4">Antitermination protein NusG</fullName>
    </recommendedName>
</protein>
<keyword evidence="1" id="KW-1133">Transmembrane helix</keyword>
<keyword evidence="1" id="KW-0812">Transmembrane</keyword>
<comment type="caution">
    <text evidence="2">The sequence shown here is derived from an EMBL/GenBank/DDBJ whole genome shotgun (WGS) entry which is preliminary data.</text>
</comment>
<feature type="transmembrane region" description="Helical" evidence="1">
    <location>
        <begin position="46"/>
        <end position="67"/>
    </location>
</feature>
<dbReference type="EMBL" id="RQXV01000016">
    <property type="protein sequence ID" value="RRC96850.1"/>
    <property type="molecule type" value="Genomic_DNA"/>
</dbReference>
<evidence type="ECO:0000313" key="2">
    <source>
        <dbReference type="EMBL" id="RRC96850.1"/>
    </source>
</evidence>
<organism evidence="2 3">
    <name type="scientific">Amphritea balenae</name>
    <dbReference type="NCBI Taxonomy" id="452629"/>
    <lineage>
        <taxon>Bacteria</taxon>
        <taxon>Pseudomonadati</taxon>
        <taxon>Pseudomonadota</taxon>
        <taxon>Gammaproteobacteria</taxon>
        <taxon>Oceanospirillales</taxon>
        <taxon>Oceanospirillaceae</taxon>
        <taxon>Amphritea</taxon>
    </lineage>
</organism>